<dbReference type="SUPFAM" id="SSF52540">
    <property type="entry name" value="P-loop containing nucleoside triphosphate hydrolases"/>
    <property type="match status" value="1"/>
</dbReference>
<dbReference type="GO" id="GO:0140664">
    <property type="term" value="F:ATP-dependent DNA damage sensor activity"/>
    <property type="evidence" value="ECO:0007669"/>
    <property type="project" value="InterPro"/>
</dbReference>
<dbReference type="OrthoDB" id="121051at2759"/>
<keyword evidence="4" id="KW-0238">DNA-binding</keyword>
<dbReference type="Proteomes" id="UP000015354">
    <property type="component" value="Unassembled WGS sequence"/>
</dbReference>
<evidence type="ECO:0000256" key="1">
    <source>
        <dbReference type="ARBA" id="ARBA00006271"/>
    </source>
</evidence>
<dbReference type="Pfam" id="PF00488">
    <property type="entry name" value="MutS_V"/>
    <property type="match status" value="1"/>
</dbReference>
<dbReference type="Pfam" id="PF05190">
    <property type="entry name" value="MutS_IV"/>
    <property type="match status" value="1"/>
</dbReference>
<evidence type="ECO:0000256" key="2">
    <source>
        <dbReference type="ARBA" id="ARBA00022741"/>
    </source>
</evidence>
<dbReference type="GO" id="GO:0006298">
    <property type="term" value="P:mismatch repair"/>
    <property type="evidence" value="ECO:0007669"/>
    <property type="project" value="InterPro"/>
</dbReference>
<dbReference type="AlphaFoldDB" id="S9TYS6"/>
<dbReference type="InterPro" id="IPR045076">
    <property type="entry name" value="MutS"/>
</dbReference>
<dbReference type="EMBL" id="ATMH01007578">
    <property type="protein sequence ID" value="EPY23662.1"/>
    <property type="molecule type" value="Genomic_DNA"/>
</dbReference>
<protein>
    <submittedName>
        <fullName evidence="7">DNA mismatch repair protein MSH3</fullName>
    </submittedName>
</protein>
<dbReference type="Gene3D" id="1.10.1420.10">
    <property type="match status" value="2"/>
</dbReference>
<dbReference type="Pfam" id="PF05192">
    <property type="entry name" value="MutS_III"/>
    <property type="match status" value="1"/>
</dbReference>
<dbReference type="GO" id="GO:0032301">
    <property type="term" value="C:MutSalpha complex"/>
    <property type="evidence" value="ECO:0007669"/>
    <property type="project" value="TreeGrafter"/>
</dbReference>
<evidence type="ECO:0000256" key="5">
    <source>
        <dbReference type="SAM" id="SignalP"/>
    </source>
</evidence>
<keyword evidence="8" id="KW-1185">Reference proteome</keyword>
<dbReference type="InterPro" id="IPR007696">
    <property type="entry name" value="DNA_mismatch_repair_MutS_core"/>
</dbReference>
<dbReference type="InterPro" id="IPR036187">
    <property type="entry name" value="DNA_mismatch_repair_MutS_sf"/>
</dbReference>
<evidence type="ECO:0000313" key="8">
    <source>
        <dbReference type="Proteomes" id="UP000015354"/>
    </source>
</evidence>
<accession>S9TYS6</accession>
<dbReference type="SUPFAM" id="SSF48334">
    <property type="entry name" value="DNA repair protein MutS, domain III"/>
    <property type="match status" value="1"/>
</dbReference>
<evidence type="ECO:0000256" key="3">
    <source>
        <dbReference type="ARBA" id="ARBA00022840"/>
    </source>
</evidence>
<dbReference type="InterPro" id="IPR000432">
    <property type="entry name" value="DNA_mismatch_repair_MutS_C"/>
</dbReference>
<organism evidence="7 8">
    <name type="scientific">Strigomonas culicis</name>
    <dbReference type="NCBI Taxonomy" id="28005"/>
    <lineage>
        <taxon>Eukaryota</taxon>
        <taxon>Discoba</taxon>
        <taxon>Euglenozoa</taxon>
        <taxon>Kinetoplastea</taxon>
        <taxon>Metakinetoplastina</taxon>
        <taxon>Trypanosomatida</taxon>
        <taxon>Trypanosomatidae</taxon>
        <taxon>Strigomonadinae</taxon>
        <taxon>Strigomonas</taxon>
    </lineage>
</organism>
<dbReference type="InterPro" id="IPR027417">
    <property type="entry name" value="P-loop_NTPase"/>
</dbReference>
<evidence type="ECO:0000313" key="7">
    <source>
        <dbReference type="EMBL" id="EPY23662.1"/>
    </source>
</evidence>
<dbReference type="GO" id="GO:0030983">
    <property type="term" value="F:mismatched DNA binding"/>
    <property type="evidence" value="ECO:0007669"/>
    <property type="project" value="InterPro"/>
</dbReference>
<reference evidence="7 8" key="1">
    <citation type="journal article" date="2013" name="PLoS ONE">
        <title>Predicting the Proteins of Angomonas deanei, Strigomonas culicis and Their Respective Endosymbionts Reveals New Aspects of the Trypanosomatidae Family.</title>
        <authorList>
            <person name="Motta M.C."/>
            <person name="Martins A.C."/>
            <person name="de Souza S.S."/>
            <person name="Catta-Preta C.M."/>
            <person name="Silva R."/>
            <person name="Klein C.C."/>
            <person name="de Almeida L.G."/>
            <person name="de Lima Cunha O."/>
            <person name="Ciapina L.P."/>
            <person name="Brocchi M."/>
            <person name="Colabardini A.C."/>
            <person name="de Araujo Lima B."/>
            <person name="Machado C.R."/>
            <person name="de Almeida Soares C.M."/>
            <person name="Probst C.M."/>
            <person name="de Menezes C.B."/>
            <person name="Thompson C.E."/>
            <person name="Bartholomeu D.C."/>
            <person name="Gradia D.F."/>
            <person name="Pavoni D.P."/>
            <person name="Grisard E.C."/>
            <person name="Fantinatti-Garboggini F."/>
            <person name="Marchini F.K."/>
            <person name="Rodrigues-Luiz G.F."/>
            <person name="Wagner G."/>
            <person name="Goldman G.H."/>
            <person name="Fietto J.L."/>
            <person name="Elias M.C."/>
            <person name="Goldman M.H."/>
            <person name="Sagot M.F."/>
            <person name="Pereira M."/>
            <person name="Stoco P.H."/>
            <person name="de Mendonca-Neto R.P."/>
            <person name="Teixeira S.M."/>
            <person name="Maciel T.E."/>
            <person name="de Oliveira Mendes T.A."/>
            <person name="Urmenyi T.P."/>
            <person name="de Souza W."/>
            <person name="Schenkman S."/>
            <person name="de Vasconcelos A.T."/>
        </authorList>
    </citation>
    <scope>NUCLEOTIDE SEQUENCE [LARGE SCALE GENOMIC DNA]</scope>
</reference>
<comment type="similarity">
    <text evidence="1">Belongs to the DNA mismatch repair MutS family.</text>
</comment>
<dbReference type="PANTHER" id="PTHR11361:SF154">
    <property type="entry name" value="REPAIR PROTEIN MSH3, PUTATIVE-RELATED"/>
    <property type="match status" value="1"/>
</dbReference>
<name>S9TYS6_9TRYP</name>
<feature type="domain" description="DNA mismatch repair proteins mutS family" evidence="6">
    <location>
        <begin position="412"/>
        <end position="428"/>
    </location>
</feature>
<dbReference type="PROSITE" id="PS00486">
    <property type="entry name" value="DNA_MISMATCH_REPAIR_2"/>
    <property type="match status" value="1"/>
</dbReference>
<proteinExistence type="inferred from homology"/>
<dbReference type="GO" id="GO:0005524">
    <property type="term" value="F:ATP binding"/>
    <property type="evidence" value="ECO:0007669"/>
    <property type="project" value="UniProtKB-KW"/>
</dbReference>
<dbReference type="Gene3D" id="3.40.50.300">
    <property type="entry name" value="P-loop containing nucleotide triphosphate hydrolases"/>
    <property type="match status" value="1"/>
</dbReference>
<feature type="chain" id="PRO_5004558116" evidence="5">
    <location>
        <begin position="30"/>
        <end position="552"/>
    </location>
</feature>
<dbReference type="InterPro" id="IPR011184">
    <property type="entry name" value="DNA_mismatch_repair_Msh2"/>
</dbReference>
<dbReference type="PANTHER" id="PTHR11361">
    <property type="entry name" value="DNA MISMATCH REPAIR PROTEIN MUTS FAMILY MEMBER"/>
    <property type="match status" value="1"/>
</dbReference>
<sequence>MDHSATVCGARRLRAWLAAPLAAVGDVAARQDVVAFLLRGADGGCVEGLLRECGKVGDVEATMGKLYAKRCGVLEYIRVLRMARSVCLLAKEAKASATAPLPALLDQQLSLCSSSVIEEFLSTHAAELHSTATNPLDFFTEKGVAVPQRLQDLMRARDHALAALADELERVKHVLQLPGLEYRSIGGTPFLLDIPSSKTGRAEADWLVLTRTKTNVRYHTPVIIEQNTALCAARERLVAGANEEWEQKQHELATNDAVKEALGGLIDAVATLDALRSLSITSGGAGYVRPRMTAADSAEAVVSIKGARHPVLDRLLPGGYVGCDVQLAAGGTWLLTGPNMGGKSAFMRMIGLLAVMAQMGCYLPAASAQLPVFSGVYCRMGASDSILEGSSTFLTEMDETNRILRADGLSSALVLMDELGRGTSSFDGAAVAAATLEHLLRVRATVLFVTHYSYICEPYAQRAHGRVACYYMGFEEKEVRGEDGKTEKKLIFTYQPCRGITPSSFGVEVAQLAGLPACVTEEARRLSAEGEREQVQRLSALRVKQFLHGASK</sequence>
<feature type="signal peptide" evidence="5">
    <location>
        <begin position="1"/>
        <end position="29"/>
    </location>
</feature>
<dbReference type="SMART" id="SM00534">
    <property type="entry name" value="MUTSac"/>
    <property type="match status" value="1"/>
</dbReference>
<evidence type="ECO:0000256" key="4">
    <source>
        <dbReference type="ARBA" id="ARBA00023125"/>
    </source>
</evidence>
<evidence type="ECO:0000259" key="6">
    <source>
        <dbReference type="PROSITE" id="PS00486"/>
    </source>
</evidence>
<keyword evidence="5" id="KW-0732">Signal</keyword>
<dbReference type="PIRSF" id="PIRSF005813">
    <property type="entry name" value="MSH2"/>
    <property type="match status" value="1"/>
</dbReference>
<gene>
    <name evidence="7" type="ORF">STCU_07578</name>
</gene>
<comment type="caution">
    <text evidence="7">The sequence shown here is derived from an EMBL/GenBank/DDBJ whole genome shotgun (WGS) entry which is preliminary data.</text>
</comment>
<dbReference type="InterPro" id="IPR007861">
    <property type="entry name" value="DNA_mismatch_repair_MutS_clamp"/>
</dbReference>
<keyword evidence="2" id="KW-0547">Nucleotide-binding</keyword>
<dbReference type="SMART" id="SM00533">
    <property type="entry name" value="MUTSd"/>
    <property type="match status" value="1"/>
</dbReference>
<keyword evidence="3" id="KW-0067">ATP-binding</keyword>